<protein>
    <submittedName>
        <fullName evidence="1">Uncharacterized protein</fullName>
    </submittedName>
</protein>
<dbReference type="Proteomes" id="UP000055048">
    <property type="component" value="Unassembled WGS sequence"/>
</dbReference>
<gene>
    <name evidence="1" type="ORF">T05_13054</name>
</gene>
<comment type="caution">
    <text evidence="1">The sequence shown here is derived from an EMBL/GenBank/DDBJ whole genome shotgun (WGS) entry which is preliminary data.</text>
</comment>
<name>A0A0V0SQG4_9BILA</name>
<keyword evidence="2" id="KW-1185">Reference proteome</keyword>
<organism evidence="1 2">
    <name type="scientific">Trichinella murrelli</name>
    <dbReference type="NCBI Taxonomy" id="144512"/>
    <lineage>
        <taxon>Eukaryota</taxon>
        <taxon>Metazoa</taxon>
        <taxon>Ecdysozoa</taxon>
        <taxon>Nematoda</taxon>
        <taxon>Enoplea</taxon>
        <taxon>Dorylaimia</taxon>
        <taxon>Trichinellida</taxon>
        <taxon>Trichinellidae</taxon>
        <taxon>Trichinella</taxon>
    </lineage>
</organism>
<proteinExistence type="predicted"/>
<evidence type="ECO:0000313" key="2">
    <source>
        <dbReference type="Proteomes" id="UP000055048"/>
    </source>
</evidence>
<evidence type="ECO:0000313" key="1">
    <source>
        <dbReference type="EMBL" id="KRX28695.1"/>
    </source>
</evidence>
<dbReference type="AlphaFoldDB" id="A0A0V0SQG4"/>
<sequence length="33" mass="4044">MFQKSYFKKCPKVCYTSQIPAFIVQCRTKLRYH</sequence>
<reference evidence="1 2" key="1">
    <citation type="submission" date="2015-01" db="EMBL/GenBank/DDBJ databases">
        <title>Evolution of Trichinella species and genotypes.</title>
        <authorList>
            <person name="Korhonen P.K."/>
            <person name="Edoardo P."/>
            <person name="Giuseppe L.R."/>
            <person name="Gasser R.B."/>
        </authorList>
    </citation>
    <scope>NUCLEOTIDE SEQUENCE [LARGE SCALE GENOMIC DNA]</scope>
    <source>
        <strain evidence="1">ISS417</strain>
    </source>
</reference>
<dbReference type="EMBL" id="JYDJ01004173">
    <property type="protein sequence ID" value="KRX28695.1"/>
    <property type="molecule type" value="Genomic_DNA"/>
</dbReference>
<accession>A0A0V0SQG4</accession>